<organism evidence="6">
    <name type="scientific">Methyloraptor flagellatus</name>
    <dbReference type="NCBI Taxonomy" id="3162530"/>
    <lineage>
        <taxon>Bacteria</taxon>
        <taxon>Pseudomonadati</taxon>
        <taxon>Pseudomonadota</taxon>
        <taxon>Alphaproteobacteria</taxon>
        <taxon>Hyphomicrobiales</taxon>
        <taxon>Ancalomicrobiaceae</taxon>
        <taxon>Methyloraptor</taxon>
    </lineage>
</organism>
<dbReference type="GO" id="GO:0005886">
    <property type="term" value="C:plasma membrane"/>
    <property type="evidence" value="ECO:0007669"/>
    <property type="project" value="TreeGrafter"/>
</dbReference>
<evidence type="ECO:0000256" key="2">
    <source>
        <dbReference type="ARBA" id="ARBA00022741"/>
    </source>
</evidence>
<keyword evidence="3 6" id="KW-0067">ATP-binding</keyword>
<feature type="domain" description="Branched-chain amino acid ATP-binding cassette transporter C-terminal" evidence="5">
    <location>
        <begin position="121"/>
        <end position="146"/>
    </location>
</feature>
<dbReference type="PANTHER" id="PTHR45772:SF9">
    <property type="entry name" value="CONSERVED COMPONENT OF ABC TRANSPORTER FOR NATURAL AMINO ACIDS"/>
    <property type="match status" value="1"/>
</dbReference>
<sequence length="148" mass="15810">MAAASSASPAACRSPVARRRRRERALGLLAFVGLADLADEEARNLPYGKQRLLEIARALALEPKLLLLDEPAAGLTAPDIVELVQIIRKIRDHGITVILIEHHMDVVMSICDTVTVLDFGQKIAEGKPAAVQSNPRVVEAYLGGAAAA</sequence>
<dbReference type="RefSeq" id="WP_407052002.1">
    <property type="nucleotide sequence ID" value="NZ_CP158568.1"/>
</dbReference>
<keyword evidence="1" id="KW-0813">Transport</keyword>
<evidence type="ECO:0000256" key="3">
    <source>
        <dbReference type="ARBA" id="ARBA00022840"/>
    </source>
</evidence>
<dbReference type="SUPFAM" id="SSF52540">
    <property type="entry name" value="P-loop containing nucleoside triphosphate hydrolases"/>
    <property type="match status" value="1"/>
</dbReference>
<proteinExistence type="predicted"/>
<dbReference type="GO" id="GO:0016887">
    <property type="term" value="F:ATP hydrolysis activity"/>
    <property type="evidence" value="ECO:0007669"/>
    <property type="project" value="InterPro"/>
</dbReference>
<accession>A0AAU7XIV0</accession>
<dbReference type="InterPro" id="IPR003439">
    <property type="entry name" value="ABC_transporter-like_ATP-bd"/>
</dbReference>
<keyword evidence="2" id="KW-0547">Nucleotide-binding</keyword>
<dbReference type="InterPro" id="IPR027417">
    <property type="entry name" value="P-loop_NTPase"/>
</dbReference>
<reference evidence="6" key="1">
    <citation type="submission" date="2024-06" db="EMBL/GenBank/DDBJ databases">
        <title>Methylostella associata gen. nov., sp. nov., a novel Ancalomicrobiaceae-affiliated facultatively methylotrophic bacteria that feed on methanotrophs of the genus Methylococcus.</title>
        <authorList>
            <person name="Saltykova V."/>
            <person name="Danilova O.V."/>
            <person name="Oshkin I.Y."/>
            <person name="Belova S.E."/>
            <person name="Pimenov N.V."/>
            <person name="Dedysh S.N."/>
        </authorList>
    </citation>
    <scope>NUCLEOTIDE SEQUENCE</scope>
    <source>
        <strain evidence="6">S20</strain>
    </source>
</reference>
<dbReference type="EMBL" id="CP158568">
    <property type="protein sequence ID" value="XBY46914.1"/>
    <property type="molecule type" value="Genomic_DNA"/>
</dbReference>
<dbReference type="InterPro" id="IPR051120">
    <property type="entry name" value="ABC_AA/LPS_Transport"/>
</dbReference>
<dbReference type="KEGG" id="mflg:ABS361_16080"/>
<evidence type="ECO:0000313" key="6">
    <source>
        <dbReference type="EMBL" id="XBY46914.1"/>
    </source>
</evidence>
<dbReference type="Pfam" id="PF00005">
    <property type="entry name" value="ABC_tran"/>
    <property type="match status" value="1"/>
</dbReference>
<dbReference type="Gene3D" id="3.40.50.300">
    <property type="entry name" value="P-loop containing nucleotide triphosphate hydrolases"/>
    <property type="match status" value="1"/>
</dbReference>
<dbReference type="GO" id="GO:0005524">
    <property type="term" value="F:ATP binding"/>
    <property type="evidence" value="ECO:0007669"/>
    <property type="project" value="UniProtKB-KW"/>
</dbReference>
<protein>
    <submittedName>
        <fullName evidence="6">ATP-binding cassette domain-containing protein</fullName>
    </submittedName>
</protein>
<evidence type="ECO:0000256" key="1">
    <source>
        <dbReference type="ARBA" id="ARBA00022448"/>
    </source>
</evidence>
<dbReference type="PANTHER" id="PTHR45772">
    <property type="entry name" value="CONSERVED COMPONENT OF ABC TRANSPORTER FOR NATURAL AMINO ACIDS-RELATED"/>
    <property type="match status" value="1"/>
</dbReference>
<feature type="domain" description="ABC transporter" evidence="4">
    <location>
        <begin position="20"/>
        <end position="72"/>
    </location>
</feature>
<evidence type="ECO:0000259" key="4">
    <source>
        <dbReference type="Pfam" id="PF00005"/>
    </source>
</evidence>
<name>A0AAU7XIV0_9HYPH</name>
<evidence type="ECO:0000259" key="5">
    <source>
        <dbReference type="Pfam" id="PF12399"/>
    </source>
</evidence>
<dbReference type="InterPro" id="IPR032823">
    <property type="entry name" value="BCA_ABC_TP_C"/>
</dbReference>
<dbReference type="AlphaFoldDB" id="A0AAU7XIV0"/>
<dbReference type="Pfam" id="PF12399">
    <property type="entry name" value="BCA_ABC_TP_C"/>
    <property type="match status" value="1"/>
</dbReference>
<gene>
    <name evidence="6" type="ORF">ABS361_16080</name>
</gene>